<evidence type="ECO:0008006" key="8">
    <source>
        <dbReference type="Google" id="ProtNLM"/>
    </source>
</evidence>
<dbReference type="EnsemblMetazoa" id="XM_011410172.2">
    <property type="protein sequence ID" value="XP_011408474.1"/>
    <property type="gene ID" value="LOC105315492"/>
</dbReference>
<evidence type="ECO:0000313" key="7">
    <source>
        <dbReference type="Proteomes" id="UP000007879"/>
    </source>
</evidence>
<keyword evidence="7" id="KW-1185">Reference proteome</keyword>
<gene>
    <name evidence="6" type="primary">105315492</name>
</gene>
<evidence type="ECO:0000313" key="6">
    <source>
        <dbReference type="EnsemblMetazoa" id="Aqu2.1.07828_001"/>
    </source>
</evidence>
<dbReference type="PROSITE" id="PS50208">
    <property type="entry name" value="CASPASE_P20"/>
    <property type="match status" value="1"/>
</dbReference>
<evidence type="ECO:0000256" key="3">
    <source>
        <dbReference type="RuleBase" id="RU003971"/>
    </source>
</evidence>
<dbReference type="Gene3D" id="3.40.50.1460">
    <property type="match status" value="1"/>
</dbReference>
<protein>
    <recommendedName>
        <fullName evidence="8">Caspase family p20 domain-containing protein</fullName>
    </recommendedName>
</protein>
<accession>A0A1X7T063</accession>
<dbReference type="OMA" id="MHIDELW"/>
<feature type="domain" description="Caspase family p10" evidence="4">
    <location>
        <begin position="271"/>
        <end position="361"/>
    </location>
</feature>
<reference evidence="6" key="2">
    <citation type="submission" date="2017-05" db="UniProtKB">
        <authorList>
            <consortium name="EnsemblMetazoa"/>
        </authorList>
    </citation>
    <scope>IDENTIFICATION</scope>
</reference>
<dbReference type="InParanoid" id="A0A1X7T063"/>
<dbReference type="EnsemblMetazoa" id="Aqu2.1.07828_001">
    <property type="protein sequence ID" value="Aqu2.1.07828_001"/>
    <property type="gene ID" value="Aqu2.1.07828"/>
</dbReference>
<proteinExistence type="inferred from homology"/>
<dbReference type="Pfam" id="PF00656">
    <property type="entry name" value="Peptidase_C14"/>
    <property type="match status" value="1"/>
</dbReference>
<dbReference type="KEGG" id="aqu:105315492"/>
<dbReference type="OrthoDB" id="6116485at2759"/>
<dbReference type="GO" id="GO:0006915">
    <property type="term" value="P:apoptotic process"/>
    <property type="evidence" value="ECO:0007669"/>
    <property type="project" value="UniProtKB-KW"/>
</dbReference>
<dbReference type="PANTHER" id="PTHR48169:SF7">
    <property type="entry name" value="CASPASE 10"/>
    <property type="match status" value="1"/>
</dbReference>
<dbReference type="AlphaFoldDB" id="A0A1X7T063"/>
<dbReference type="GO" id="GO:0005737">
    <property type="term" value="C:cytoplasm"/>
    <property type="evidence" value="ECO:0007669"/>
    <property type="project" value="UniProtKB-ARBA"/>
</dbReference>
<evidence type="ECO:0000259" key="5">
    <source>
        <dbReference type="PROSITE" id="PS50208"/>
    </source>
</evidence>
<comment type="similarity">
    <text evidence="1 3">Belongs to the peptidase C14A family.</text>
</comment>
<feature type="domain" description="Caspase family p20" evidence="5">
    <location>
        <begin position="153"/>
        <end position="255"/>
    </location>
</feature>
<dbReference type="GO" id="GO:0051604">
    <property type="term" value="P:protein maturation"/>
    <property type="evidence" value="ECO:0007669"/>
    <property type="project" value="UniProtKB-ARBA"/>
</dbReference>
<dbReference type="PANTHER" id="PTHR48169">
    <property type="entry name" value="DED DOMAIN-CONTAINING PROTEIN"/>
    <property type="match status" value="1"/>
</dbReference>
<dbReference type="SUPFAM" id="SSF52129">
    <property type="entry name" value="Caspase-like"/>
    <property type="match status" value="1"/>
</dbReference>
<evidence type="ECO:0000259" key="4">
    <source>
        <dbReference type="PROSITE" id="PS50207"/>
    </source>
</evidence>
<dbReference type="InterPro" id="IPR002138">
    <property type="entry name" value="Pept_C14_p10"/>
</dbReference>
<evidence type="ECO:0000256" key="1">
    <source>
        <dbReference type="ARBA" id="ARBA00010134"/>
    </source>
</evidence>
<sequence length="366" mass="41547">MTVVVSWNPSETTLATFQNYITEEFKDLSMFIALRAVHHSDLTFECTAPIWAVIKKAIKRAADSLRNGIQKLILNNEDITDLPPLKADGDAVPPVDDQEAKEFKCKDIDQYKMDTTPARGYCLVISMSGKKEDREPGNGKDVEKLRSLFKGTLKFAFKVYKDFSRSQIDELMTNVQKTDHNQSSCFVMFILAHGNTDEDGDTVFYTCDKVEEEGKTVEKCNPYKVSAIKDRLETTKKGLRGKPKLLFIQSCRGGTDNRGVLARDDPNDEESNKIIPFGSDFLMSFATIKTNFSYRNIDGSPFIRHLCYVFNTYRNTHDVLSMMTIVAMRMSAWSGTTGDGLHVKQIPEFTSTLRKFLYFRDASEEN</sequence>
<evidence type="ECO:0000256" key="2">
    <source>
        <dbReference type="ARBA" id="ARBA00022703"/>
    </source>
</evidence>
<dbReference type="eggNOG" id="KOG3573">
    <property type="taxonomic scope" value="Eukaryota"/>
</dbReference>
<dbReference type="PRINTS" id="PR00376">
    <property type="entry name" value="IL1BCENZYME"/>
</dbReference>
<dbReference type="SMART" id="SM00115">
    <property type="entry name" value="CASc"/>
    <property type="match status" value="1"/>
</dbReference>
<dbReference type="GO" id="GO:0043067">
    <property type="term" value="P:regulation of programmed cell death"/>
    <property type="evidence" value="ECO:0007669"/>
    <property type="project" value="UniProtKB-ARBA"/>
</dbReference>
<organism evidence="6">
    <name type="scientific">Amphimedon queenslandica</name>
    <name type="common">Sponge</name>
    <dbReference type="NCBI Taxonomy" id="400682"/>
    <lineage>
        <taxon>Eukaryota</taxon>
        <taxon>Metazoa</taxon>
        <taxon>Porifera</taxon>
        <taxon>Demospongiae</taxon>
        <taxon>Heteroscleromorpha</taxon>
        <taxon>Haplosclerida</taxon>
        <taxon>Niphatidae</taxon>
        <taxon>Amphimedon</taxon>
    </lineage>
</organism>
<name>A0A1X7T063_AMPQE</name>
<dbReference type="PROSITE" id="PS50207">
    <property type="entry name" value="CASPASE_P10"/>
    <property type="match status" value="1"/>
</dbReference>
<dbReference type="InterPro" id="IPR011600">
    <property type="entry name" value="Pept_C14_caspase"/>
</dbReference>
<reference evidence="7" key="1">
    <citation type="journal article" date="2010" name="Nature">
        <title>The Amphimedon queenslandica genome and the evolution of animal complexity.</title>
        <authorList>
            <person name="Srivastava M."/>
            <person name="Simakov O."/>
            <person name="Chapman J."/>
            <person name="Fahey B."/>
            <person name="Gauthier M.E."/>
            <person name="Mitros T."/>
            <person name="Richards G.S."/>
            <person name="Conaco C."/>
            <person name="Dacre M."/>
            <person name="Hellsten U."/>
            <person name="Larroux C."/>
            <person name="Putnam N.H."/>
            <person name="Stanke M."/>
            <person name="Adamska M."/>
            <person name="Darling A."/>
            <person name="Degnan S.M."/>
            <person name="Oakley T.H."/>
            <person name="Plachetzki D.C."/>
            <person name="Zhai Y."/>
            <person name="Adamski M."/>
            <person name="Calcino A."/>
            <person name="Cummins S.F."/>
            <person name="Goodstein D.M."/>
            <person name="Harris C."/>
            <person name="Jackson D.J."/>
            <person name="Leys S.P."/>
            <person name="Shu S."/>
            <person name="Woodcroft B.J."/>
            <person name="Vervoort M."/>
            <person name="Kosik K.S."/>
            <person name="Manning G."/>
            <person name="Degnan B.M."/>
            <person name="Rokhsar D.S."/>
        </authorList>
    </citation>
    <scope>NUCLEOTIDE SEQUENCE [LARGE SCALE GENOMIC DNA]</scope>
</reference>
<dbReference type="STRING" id="400682.A0A1X7T063"/>
<dbReference type="InterPro" id="IPR001309">
    <property type="entry name" value="Pept_C14_p20"/>
</dbReference>
<dbReference type="InterPro" id="IPR015917">
    <property type="entry name" value="Pept_C14A"/>
</dbReference>
<dbReference type="InterPro" id="IPR029030">
    <property type="entry name" value="Caspase-like_dom_sf"/>
</dbReference>
<dbReference type="GO" id="GO:0006508">
    <property type="term" value="P:proteolysis"/>
    <property type="evidence" value="ECO:0007669"/>
    <property type="project" value="InterPro"/>
</dbReference>
<dbReference type="GO" id="GO:0004197">
    <property type="term" value="F:cysteine-type endopeptidase activity"/>
    <property type="evidence" value="ECO:0007669"/>
    <property type="project" value="InterPro"/>
</dbReference>
<dbReference type="Proteomes" id="UP000007879">
    <property type="component" value="Unassembled WGS sequence"/>
</dbReference>
<keyword evidence="2" id="KW-0053">Apoptosis</keyword>